<dbReference type="OrthoDB" id="2156632at2"/>
<dbReference type="AlphaFoldDB" id="A0A1N6HR16"/>
<proteinExistence type="predicted"/>
<protein>
    <recommendedName>
        <fullName evidence="3">ABC transporter</fullName>
    </recommendedName>
</protein>
<accession>A0A1N6HR16</accession>
<dbReference type="Gene3D" id="3.40.50.300">
    <property type="entry name" value="P-loop containing nucleotide triphosphate hydrolases"/>
    <property type="match status" value="1"/>
</dbReference>
<evidence type="ECO:0000313" key="1">
    <source>
        <dbReference type="EMBL" id="SIO22308.1"/>
    </source>
</evidence>
<dbReference type="eggNOG" id="COG1136">
    <property type="taxonomic scope" value="Bacteria"/>
</dbReference>
<evidence type="ECO:0008006" key="3">
    <source>
        <dbReference type="Google" id="ProtNLM"/>
    </source>
</evidence>
<evidence type="ECO:0000313" key="2">
    <source>
        <dbReference type="Proteomes" id="UP000184758"/>
    </source>
</evidence>
<name>A0A1N6HR16_9LACT</name>
<organism evidence="1 2">
    <name type="scientific">Carnobacterium alterfunditum</name>
    <dbReference type="NCBI Taxonomy" id="28230"/>
    <lineage>
        <taxon>Bacteria</taxon>
        <taxon>Bacillati</taxon>
        <taxon>Bacillota</taxon>
        <taxon>Bacilli</taxon>
        <taxon>Lactobacillales</taxon>
        <taxon>Carnobacteriaceae</taxon>
        <taxon>Carnobacterium</taxon>
    </lineage>
</organism>
<reference evidence="2" key="1">
    <citation type="submission" date="2016-11" db="EMBL/GenBank/DDBJ databases">
        <authorList>
            <person name="Varghese N."/>
            <person name="Submissions S."/>
        </authorList>
    </citation>
    <scope>NUCLEOTIDE SEQUENCE [LARGE SCALE GENOMIC DNA]</scope>
    <source>
        <strain evidence="2">313</strain>
    </source>
</reference>
<keyword evidence="2" id="KW-1185">Reference proteome</keyword>
<dbReference type="EMBL" id="FSRN01000001">
    <property type="protein sequence ID" value="SIO22308.1"/>
    <property type="molecule type" value="Genomic_DNA"/>
</dbReference>
<sequence length="188" mass="21587">MFTHSYKKAIGNDLFLIRPKTIYTFLSVQMDLASLMKQLNRQLDSFPGLISKDAVFIDYLTIRENMLVILSLTPDHPKRALDLVVTEVLEELQISDSLADQHFNVLPLNLFLKLQLRLASLCNKKVILVDDWLDHESASAKQDWLLLFRGFVRNTDCSIIFFTSDEQLLSVENPLRLDPGSYLSKKIS</sequence>
<dbReference type="InterPro" id="IPR027417">
    <property type="entry name" value="P-loop_NTPase"/>
</dbReference>
<dbReference type="Proteomes" id="UP000184758">
    <property type="component" value="Unassembled WGS sequence"/>
</dbReference>
<dbReference type="STRING" id="28230.SAMN05878443_2027"/>
<gene>
    <name evidence="1" type="ORF">SAMN05878443_2027</name>
</gene>
<dbReference type="SUPFAM" id="SSF52540">
    <property type="entry name" value="P-loop containing nucleoside triphosphate hydrolases"/>
    <property type="match status" value="1"/>
</dbReference>